<evidence type="ECO:0000259" key="2">
    <source>
        <dbReference type="Pfam" id="PF00326"/>
    </source>
</evidence>
<dbReference type="SUPFAM" id="SSF82171">
    <property type="entry name" value="DPP6 N-terminal domain-like"/>
    <property type="match status" value="1"/>
</dbReference>
<feature type="chain" id="PRO_5009105155" evidence="1">
    <location>
        <begin position="26"/>
        <end position="739"/>
    </location>
</feature>
<dbReference type="GO" id="GO:0008236">
    <property type="term" value="F:serine-type peptidase activity"/>
    <property type="evidence" value="ECO:0007669"/>
    <property type="project" value="InterPro"/>
</dbReference>
<proteinExistence type="predicted"/>
<reference evidence="4 5" key="1">
    <citation type="submission" date="2016-06" db="EMBL/GenBank/DDBJ databases">
        <title>Three novel species with peptidoglycan cell walls form the new genus Lacunisphaera gen. nov. in the family Opitutaceae of the verrucomicrobial subdivision 4.</title>
        <authorList>
            <person name="Rast P."/>
            <person name="Gloeckner I."/>
            <person name="Jogler M."/>
            <person name="Boedeker C."/>
            <person name="Jeske O."/>
            <person name="Wiegand S."/>
            <person name="Reinhardt R."/>
            <person name="Schumann P."/>
            <person name="Rohde M."/>
            <person name="Spring S."/>
            <person name="Gloeckner F.O."/>
            <person name="Jogler C."/>
        </authorList>
    </citation>
    <scope>NUCLEOTIDE SEQUENCE [LARGE SCALE GENOMIC DNA]</scope>
    <source>
        <strain evidence="4 5">IG16b</strain>
    </source>
</reference>
<dbReference type="InterPro" id="IPR002469">
    <property type="entry name" value="Peptidase_S9B_N"/>
</dbReference>
<dbReference type="PATRIC" id="fig|1838286.3.peg.1340"/>
<dbReference type="Pfam" id="PF00326">
    <property type="entry name" value="Peptidase_S9"/>
    <property type="match status" value="1"/>
</dbReference>
<dbReference type="KEGG" id="obg:Verru16b_01330"/>
<organism evidence="4 5">
    <name type="scientific">Lacunisphaera limnophila</name>
    <dbReference type="NCBI Taxonomy" id="1838286"/>
    <lineage>
        <taxon>Bacteria</taxon>
        <taxon>Pseudomonadati</taxon>
        <taxon>Verrucomicrobiota</taxon>
        <taxon>Opitutia</taxon>
        <taxon>Opitutales</taxon>
        <taxon>Opitutaceae</taxon>
        <taxon>Lacunisphaera</taxon>
    </lineage>
</organism>
<feature type="signal peptide" evidence="1">
    <location>
        <begin position="1"/>
        <end position="25"/>
    </location>
</feature>
<gene>
    <name evidence="4" type="primary">ptpA_5</name>
    <name evidence="4" type="ORF">Verru16b_01330</name>
</gene>
<dbReference type="PANTHER" id="PTHR11731:SF193">
    <property type="entry name" value="DIPEPTIDYL PEPTIDASE 9"/>
    <property type="match status" value="1"/>
</dbReference>
<evidence type="ECO:0000313" key="5">
    <source>
        <dbReference type="Proteomes" id="UP000095228"/>
    </source>
</evidence>
<dbReference type="InterPro" id="IPR050278">
    <property type="entry name" value="Serine_Prot_S9B/DPPIV"/>
</dbReference>
<dbReference type="InterPro" id="IPR001375">
    <property type="entry name" value="Peptidase_S9_cat"/>
</dbReference>
<dbReference type="InterPro" id="IPR029058">
    <property type="entry name" value="AB_hydrolase_fold"/>
</dbReference>
<keyword evidence="4" id="KW-0378">Hydrolase</keyword>
<dbReference type="SUPFAM" id="SSF53474">
    <property type="entry name" value="alpha/beta-Hydrolases"/>
    <property type="match status" value="1"/>
</dbReference>
<protein>
    <submittedName>
        <fullName evidence="4">Prolyl tripeptidyl peptidase</fullName>
        <ecNumber evidence="4">3.4.14.12</ecNumber>
    </submittedName>
</protein>
<accession>A0A1D8ATQ0</accession>
<dbReference type="STRING" id="1838286.Verru16b_01330"/>
<sequence>MLINHRLVRLGLCLSSLFAASRLPAAEDANLAFFRNLAETRSYTLGRPVSSRLTPDGSAVLFLRSGARDRVLHLYELDLATGQERELITPAQILGSAEETLSAEEKARRERARVTARGFTRFDLTKDGSRLLVTLSGKLYLVNRADLRVTELPGKNWIDPRFSPDGTAVAAVQDGELHVIDLAGLTERALTSGATETLTHATAEFVAQEEMDRREGYWWSPDSQWLAYQQTDESGVETRYIADPLRPEVAPTKFAYPKAGSPNAVVRLGVIARAGGETRWVQWDAAKYPYLTRIVWKEAGAPLTILVQDRAQQHQVLLAVDPATGQTRELLQESDPAWLNLDDTALMPLWLEGGRQFLWTTESRGDWQVELRDADGRLVRELTPLGFGYRGVVKVVEETGELYVKGSADPRETHVWKIPLAGGPGTDLTPARGNHSLQLSENNRVLLHFFNLLDGSSGTAVLAADGRKLGELKSVAEDPPVWPQVELTQTVGGPRSYYAALVRPRNFQPGRKYPVLLSVYAGPTTTVVSSSLRSYLKDQWMADQGYIVVKLDGRGTPRRGRDWERAVRGNLIDIALNDQIEGLLALGAQYPELDLQRVGVTGWSFGGYFSAMATLRRPDIFKAGVAGAPVITWENYDTHYTERYLGLPQENPGAYQVSSALTYVDQLERPLLLVHGLTDDNVYFQHTLQLADALFMAGKPFEILPMTGTHMAGAENPLISYREELLVINFFNQHLKSPE</sequence>
<dbReference type="Gene3D" id="2.140.10.30">
    <property type="entry name" value="Dipeptidylpeptidase IV, N-terminal domain"/>
    <property type="match status" value="1"/>
</dbReference>
<dbReference type="RefSeq" id="WP_069961535.1">
    <property type="nucleotide sequence ID" value="NZ_CP016094.1"/>
</dbReference>
<keyword evidence="5" id="KW-1185">Reference proteome</keyword>
<dbReference type="Proteomes" id="UP000095228">
    <property type="component" value="Chromosome"/>
</dbReference>
<dbReference type="GO" id="GO:0008239">
    <property type="term" value="F:dipeptidyl-peptidase activity"/>
    <property type="evidence" value="ECO:0007669"/>
    <property type="project" value="TreeGrafter"/>
</dbReference>
<dbReference type="OrthoDB" id="9812921at2"/>
<keyword evidence="1" id="KW-0732">Signal</keyword>
<name>A0A1D8ATQ0_9BACT</name>
<dbReference type="GO" id="GO:0006508">
    <property type="term" value="P:proteolysis"/>
    <property type="evidence" value="ECO:0007669"/>
    <property type="project" value="InterPro"/>
</dbReference>
<dbReference type="PANTHER" id="PTHR11731">
    <property type="entry name" value="PROTEASE FAMILY S9B,C DIPEPTIDYL-PEPTIDASE IV-RELATED"/>
    <property type="match status" value="1"/>
</dbReference>
<feature type="domain" description="Dipeptidylpeptidase IV N-terminal" evidence="3">
    <location>
        <begin position="135"/>
        <end position="449"/>
    </location>
</feature>
<evidence type="ECO:0000313" key="4">
    <source>
        <dbReference type="EMBL" id="AOS44269.1"/>
    </source>
</evidence>
<dbReference type="Gene3D" id="3.40.50.1820">
    <property type="entry name" value="alpha/beta hydrolase"/>
    <property type="match status" value="1"/>
</dbReference>
<evidence type="ECO:0000259" key="3">
    <source>
        <dbReference type="Pfam" id="PF00930"/>
    </source>
</evidence>
<evidence type="ECO:0000256" key="1">
    <source>
        <dbReference type="SAM" id="SignalP"/>
    </source>
</evidence>
<dbReference type="EMBL" id="CP016094">
    <property type="protein sequence ID" value="AOS44269.1"/>
    <property type="molecule type" value="Genomic_DNA"/>
</dbReference>
<dbReference type="Pfam" id="PF00930">
    <property type="entry name" value="DPPIV_N"/>
    <property type="match status" value="1"/>
</dbReference>
<dbReference type="AlphaFoldDB" id="A0A1D8ATQ0"/>
<feature type="domain" description="Peptidase S9 prolyl oligopeptidase catalytic" evidence="2">
    <location>
        <begin position="538"/>
        <end position="736"/>
    </location>
</feature>
<dbReference type="EC" id="3.4.14.12" evidence="4"/>